<feature type="domain" description="Glycosyl hydrolase family 13 catalytic" evidence="1">
    <location>
        <begin position="263"/>
        <end position="587"/>
    </location>
</feature>
<dbReference type="SUPFAM" id="SSF51011">
    <property type="entry name" value="Glycosyl hydrolase domain"/>
    <property type="match status" value="1"/>
</dbReference>
<dbReference type="Pfam" id="PF00128">
    <property type="entry name" value="Alpha-amylase"/>
    <property type="match status" value="1"/>
</dbReference>
<proteinExistence type="predicted"/>
<name>A0ABS1X2A8_9GAMM</name>
<dbReference type="PANTHER" id="PTHR10357">
    <property type="entry name" value="ALPHA-AMYLASE FAMILY MEMBER"/>
    <property type="match status" value="1"/>
</dbReference>
<dbReference type="Proteomes" id="UP000661077">
    <property type="component" value="Unassembled WGS sequence"/>
</dbReference>
<evidence type="ECO:0000313" key="2">
    <source>
        <dbReference type="EMBL" id="MBM0107358.1"/>
    </source>
</evidence>
<accession>A0ABS1X2A8</accession>
<dbReference type="CDD" id="cd11313">
    <property type="entry name" value="AmyAc_arch_bac_AmyA"/>
    <property type="match status" value="1"/>
</dbReference>
<dbReference type="InterPro" id="IPR013780">
    <property type="entry name" value="Glyco_hydro_b"/>
</dbReference>
<dbReference type="InterPro" id="IPR032091">
    <property type="entry name" value="Malt_amylase-like_C"/>
</dbReference>
<reference evidence="2 3" key="1">
    <citation type="journal article" date="2021" name="Int. J. Syst. Evol. Microbiol.">
        <title>Steroidobacter gossypii sp. nov., isolated from soil of cotton cropping field.</title>
        <authorList>
            <person name="Huang R."/>
            <person name="Yang S."/>
            <person name="Zhen C."/>
            <person name="Liu W."/>
        </authorList>
    </citation>
    <scope>NUCLEOTIDE SEQUENCE [LARGE SCALE GENOMIC DNA]</scope>
    <source>
        <strain evidence="2 3">S1-65</strain>
    </source>
</reference>
<dbReference type="Gene3D" id="3.20.20.80">
    <property type="entry name" value="Glycosidases"/>
    <property type="match status" value="1"/>
</dbReference>
<dbReference type="InterPro" id="IPR006047">
    <property type="entry name" value="GH13_cat_dom"/>
</dbReference>
<gene>
    <name evidence="2" type="ORF">JM946_21680</name>
</gene>
<organism evidence="2 3">
    <name type="scientific">Steroidobacter gossypii</name>
    <dbReference type="NCBI Taxonomy" id="2805490"/>
    <lineage>
        <taxon>Bacteria</taxon>
        <taxon>Pseudomonadati</taxon>
        <taxon>Pseudomonadota</taxon>
        <taxon>Gammaproteobacteria</taxon>
        <taxon>Steroidobacterales</taxon>
        <taxon>Steroidobacteraceae</taxon>
        <taxon>Steroidobacter</taxon>
    </lineage>
</organism>
<evidence type="ECO:0000313" key="3">
    <source>
        <dbReference type="Proteomes" id="UP000661077"/>
    </source>
</evidence>
<comment type="caution">
    <text evidence="2">The sequence shown here is derived from an EMBL/GenBank/DDBJ whole genome shotgun (WGS) entry which is preliminary data.</text>
</comment>
<protein>
    <submittedName>
        <fullName evidence="2">Alpha-glucosidase C-terminal domain-containing protein</fullName>
    </submittedName>
</protein>
<dbReference type="SUPFAM" id="SSF51445">
    <property type="entry name" value="(Trans)glycosidases"/>
    <property type="match status" value="1"/>
</dbReference>
<dbReference type="InterPro" id="IPR017853">
    <property type="entry name" value="GH"/>
</dbReference>
<dbReference type="SMART" id="SM00642">
    <property type="entry name" value="Aamy"/>
    <property type="match status" value="1"/>
</dbReference>
<dbReference type="Pfam" id="PF16657">
    <property type="entry name" value="Malt_amylase_C"/>
    <property type="match status" value="1"/>
</dbReference>
<dbReference type="Gene3D" id="2.60.40.1180">
    <property type="entry name" value="Golgi alpha-mannosidase II"/>
    <property type="match status" value="1"/>
</dbReference>
<keyword evidence="3" id="KW-1185">Reference proteome</keyword>
<dbReference type="EMBL" id="JAEVLS010000005">
    <property type="protein sequence ID" value="MBM0107358.1"/>
    <property type="molecule type" value="Genomic_DNA"/>
</dbReference>
<sequence length="697" mass="77986">MKSANLGFPRIQAGVGDRYSARMQMRRVRNLLVALWLTTWWAFASVSASHAASAPIELDTSGGDAWTFDKLITGRVSPSACAEVMVEGPAGSVRAAIVNDRFTASTPLLEGENAISARCTRDGREVARSTTQRWRTRIEDRPRALIRTRVTDKNVVLDAGGSQMAEGVPVPIERYEWQARRGNAAPLVLTSQSLLDTTPASTRAIEIRAPDVDGEYYVTLRVIDALGRDDVSTTVFEVVDGSPREIDPERHHPKWIDRSVLYGVAPFAFGQNGYDDIRKRLPEIAALGVTAIWLSPITGAPSEDFGYAVTDHFQSRAEFGTALQLKALIAAAHARGLRVLMDFVPNHLAAVHSYHVHAEDHGRKSPYFGWFERDVEGEATHYFDWPHLKNLEYDHPEVQRYMLEAFSYWVREFDIDGFRVDVSWGVRERAPEFWPRWREELKRIDPDLLLIAEASARDVYYFQHGFDVAYDWTEKLGEWAWHDAFSGKAPNLDALQHALRASTDKLPEPGIVLRFLNNNDTGARFITRHGAARTRVAATMLLTLPGLPLVYNGDEVGAEFLPYDETPISWADRHLLTPFYQRLIELRKQVPALTSPDIELIPTNHDDAVLAYIRTARTTNTPAPDAQQVLVLLNFSDRSIDLRLPSANTILKGGTAHDLLTGQDIPATDLLHLKPFAARLLTSPNDLLHPNSSPAGR</sequence>
<evidence type="ECO:0000259" key="1">
    <source>
        <dbReference type="SMART" id="SM00642"/>
    </source>
</evidence>